<dbReference type="GO" id="GO:0005789">
    <property type="term" value="C:endoplasmic reticulum membrane"/>
    <property type="evidence" value="ECO:0007669"/>
    <property type="project" value="UniProtKB-SubCell"/>
</dbReference>
<dbReference type="GO" id="GO:0160198">
    <property type="term" value="F:polyprenal reductase activity"/>
    <property type="evidence" value="ECO:0007669"/>
    <property type="project" value="UniProtKB-EC"/>
</dbReference>
<sequence>MLCIGILISDENGKLKYLKSLIFYGKTLDTQNFLAKLSVSKSSFYIFYVIGEILSLGIFVIVLVFPKLTKEIIKFLSLFGSSEKISSYETTILVLLCLIIHIGRRLYECLFVSVYSPSTIHVAHFIMGILHYTFLPLSVLSTLSFEISNTLNFSQYLFFISFICLNYLQNGVANDFANLRKEKNNKISDFNHKVCLNGLHKYICCPHFLYEILIYVTLYLISDTRNLFYFLMFVITNQMIAAKTNQIWYRKKFHDDNQIANRKALIPFIY</sequence>
<name>A0A0N4ZIE6_PARTI</name>
<evidence type="ECO:0000256" key="6">
    <source>
        <dbReference type="ARBA" id="ARBA00046320"/>
    </source>
</evidence>
<evidence type="ECO:0000256" key="4">
    <source>
        <dbReference type="ARBA" id="ARBA00022989"/>
    </source>
</evidence>
<organism evidence="11 12">
    <name type="scientific">Parastrongyloides trichosuri</name>
    <name type="common">Possum-specific nematode worm</name>
    <dbReference type="NCBI Taxonomy" id="131310"/>
    <lineage>
        <taxon>Eukaryota</taxon>
        <taxon>Metazoa</taxon>
        <taxon>Ecdysozoa</taxon>
        <taxon>Nematoda</taxon>
        <taxon>Chromadorea</taxon>
        <taxon>Rhabditida</taxon>
        <taxon>Tylenchina</taxon>
        <taxon>Panagrolaimomorpha</taxon>
        <taxon>Strongyloidoidea</taxon>
        <taxon>Strongyloididae</taxon>
        <taxon>Parastrongyloides</taxon>
    </lineage>
</organism>
<dbReference type="EC" id="1.3.1.94" evidence="2 9"/>
<dbReference type="UniPathway" id="UPA00378"/>
<feature type="transmembrane region" description="Helical" evidence="9">
    <location>
        <begin position="227"/>
        <end position="244"/>
    </location>
</feature>
<evidence type="ECO:0000256" key="3">
    <source>
        <dbReference type="ARBA" id="ARBA00022692"/>
    </source>
</evidence>
<comment type="subcellular location">
    <subcellularLocation>
        <location evidence="1">Endomembrane system</location>
        <topology evidence="1">Multi-pass membrane protein</topology>
    </subcellularLocation>
    <subcellularLocation>
        <location evidence="9">Endoplasmic reticulum membrane</location>
    </subcellularLocation>
</comment>
<keyword evidence="4 9" id="KW-1133">Transmembrane helix</keyword>
<comment type="pathway">
    <text evidence="9">Protein modification; protein glycosylation.</text>
</comment>
<dbReference type="InterPro" id="IPR039698">
    <property type="entry name" value="Dfg10/SRD5A3"/>
</dbReference>
<accession>A0A0N4ZIE6</accession>
<evidence type="ECO:0000256" key="8">
    <source>
        <dbReference type="ARBA" id="ARBA00049427"/>
    </source>
</evidence>
<keyword evidence="11" id="KW-1185">Reference proteome</keyword>
<dbReference type="STRING" id="131310.A0A0N4ZIE6"/>
<dbReference type="PANTHER" id="PTHR14624">
    <property type="entry name" value="DFG10 PROTEIN"/>
    <property type="match status" value="1"/>
</dbReference>
<evidence type="ECO:0000256" key="7">
    <source>
        <dbReference type="ARBA" id="ARBA00047186"/>
    </source>
</evidence>
<keyword evidence="9" id="KW-0521">NADP</keyword>
<evidence type="ECO:0000256" key="5">
    <source>
        <dbReference type="ARBA" id="ARBA00023136"/>
    </source>
</evidence>
<feature type="transmembrane region" description="Helical" evidence="9">
    <location>
        <begin position="153"/>
        <end position="173"/>
    </location>
</feature>
<feature type="domain" description="3-oxo-5-alpha-steroid 4-dehydrogenase C-terminal" evidence="10">
    <location>
        <begin position="157"/>
        <end position="270"/>
    </location>
</feature>
<dbReference type="GO" id="GO:0016095">
    <property type="term" value="P:polyprenol catabolic process"/>
    <property type="evidence" value="ECO:0007669"/>
    <property type="project" value="UniProtKB-UniRule"/>
</dbReference>
<dbReference type="GO" id="GO:0102389">
    <property type="term" value="F:polyprenol reductase activity"/>
    <property type="evidence" value="ECO:0007669"/>
    <property type="project" value="UniProtKB-UniRule"/>
</dbReference>
<protein>
    <recommendedName>
        <fullName evidence="7 9">Polyprenal reductase</fullName>
        <ecNumber evidence="2 9">1.3.1.94</ecNumber>
    </recommendedName>
</protein>
<reference evidence="12" key="1">
    <citation type="submission" date="2017-02" db="UniProtKB">
        <authorList>
            <consortium name="WormBaseParasite"/>
        </authorList>
    </citation>
    <scope>IDENTIFICATION</scope>
</reference>
<dbReference type="PANTHER" id="PTHR14624:SF0">
    <property type="entry name" value="POLYPRENOL REDUCTASE"/>
    <property type="match status" value="1"/>
</dbReference>
<dbReference type="GO" id="GO:0006488">
    <property type="term" value="P:dolichol-linked oligosaccharide biosynthetic process"/>
    <property type="evidence" value="ECO:0007669"/>
    <property type="project" value="UniProtKB-UniRule"/>
</dbReference>
<evidence type="ECO:0000259" key="10">
    <source>
        <dbReference type="Pfam" id="PF02544"/>
    </source>
</evidence>
<evidence type="ECO:0000256" key="2">
    <source>
        <dbReference type="ARBA" id="ARBA00012522"/>
    </source>
</evidence>
<dbReference type="Proteomes" id="UP000038045">
    <property type="component" value="Unplaced"/>
</dbReference>
<dbReference type="GO" id="GO:0003865">
    <property type="term" value="F:3-oxo-5-alpha-steroid 4-dehydrogenase activity"/>
    <property type="evidence" value="ECO:0007669"/>
    <property type="project" value="TreeGrafter"/>
</dbReference>
<feature type="transmembrane region" description="Helical" evidence="9">
    <location>
        <begin position="45"/>
        <end position="65"/>
    </location>
</feature>
<feature type="transmembrane region" description="Helical" evidence="9">
    <location>
        <begin position="85"/>
        <end position="103"/>
    </location>
</feature>
<dbReference type="InterPro" id="IPR001104">
    <property type="entry name" value="3-oxo-5_a-steroid_4-DH_C"/>
</dbReference>
<comment type="catalytic activity">
    <reaction evidence="8 9">
        <text>a di-trans,poly-cis-dolichal + NADP(+) = a di-trans,poly-cis-polyprenal + NADPH + H(+)</text>
        <dbReference type="Rhea" id="RHEA:80727"/>
        <dbReference type="Rhea" id="RHEA-COMP:19536"/>
        <dbReference type="Rhea" id="RHEA-COMP:19537"/>
        <dbReference type="ChEBI" id="CHEBI:15378"/>
        <dbReference type="ChEBI" id="CHEBI:57783"/>
        <dbReference type="ChEBI" id="CHEBI:58349"/>
        <dbReference type="ChEBI" id="CHEBI:231623"/>
        <dbReference type="ChEBI" id="CHEBI:231637"/>
        <dbReference type="EC" id="1.3.1.94"/>
    </reaction>
    <physiologicalReaction direction="right-to-left" evidence="8 9">
        <dbReference type="Rhea" id="RHEA:80729"/>
    </physiologicalReaction>
</comment>
<dbReference type="AlphaFoldDB" id="A0A0N4ZIE6"/>
<keyword evidence="5 9" id="KW-0472">Membrane</keyword>
<evidence type="ECO:0000313" key="11">
    <source>
        <dbReference type="Proteomes" id="UP000038045"/>
    </source>
</evidence>
<dbReference type="Pfam" id="PF02544">
    <property type="entry name" value="Steroid_dh"/>
    <property type="match status" value="1"/>
</dbReference>
<feature type="transmembrane region" description="Helical" evidence="9">
    <location>
        <begin position="202"/>
        <end position="221"/>
    </location>
</feature>
<evidence type="ECO:0000256" key="1">
    <source>
        <dbReference type="ARBA" id="ARBA00004127"/>
    </source>
</evidence>
<feature type="transmembrane region" description="Helical" evidence="9">
    <location>
        <begin position="110"/>
        <end position="133"/>
    </location>
</feature>
<comment type="function">
    <text evidence="9">Plays a key role in early steps of protein N-linked glycosylation by being involved in the conversion of polyprenol into dolichol. Acts as a polyprenal reductase that mediates the reduction of polyprenal into dolichal in a NADP-dependent mechanism. Dolichols are required for the synthesis of dolichol-linked monosaccharides and the oligosaccharide precursor used for N-glycosylation.</text>
</comment>
<keyword evidence="9" id="KW-0560">Oxidoreductase</keyword>
<comment type="similarity">
    <text evidence="6 9">Belongs to the steroid 5-alpha reductase family. Polyprenal reductase subfamily.</text>
</comment>
<dbReference type="PROSITE" id="PS50244">
    <property type="entry name" value="S5A_REDUCTASE"/>
    <property type="match status" value="1"/>
</dbReference>
<evidence type="ECO:0000313" key="12">
    <source>
        <dbReference type="WBParaSite" id="PTRK_0000770133.1"/>
    </source>
</evidence>
<proteinExistence type="inferred from homology"/>
<evidence type="ECO:0000256" key="9">
    <source>
        <dbReference type="RuleBase" id="RU367081"/>
    </source>
</evidence>
<dbReference type="WBParaSite" id="PTRK_0000770133.1">
    <property type="protein sequence ID" value="PTRK_0000770133.1"/>
    <property type="gene ID" value="PTRK_0000770133"/>
</dbReference>
<keyword evidence="3 9" id="KW-0812">Transmembrane</keyword>
<keyword evidence="9" id="KW-0256">Endoplasmic reticulum</keyword>